<evidence type="ECO:0000256" key="9">
    <source>
        <dbReference type="ARBA" id="ARBA00023136"/>
    </source>
</evidence>
<dbReference type="Pfam" id="PF03924">
    <property type="entry name" value="CHASE"/>
    <property type="match status" value="1"/>
</dbReference>
<dbReference type="EC" id="2.7.13.3" evidence="3"/>
<dbReference type="InterPro" id="IPR035965">
    <property type="entry name" value="PAS-like_dom_sf"/>
</dbReference>
<proteinExistence type="predicted"/>
<evidence type="ECO:0000256" key="10">
    <source>
        <dbReference type="SAM" id="Phobius"/>
    </source>
</evidence>
<dbReference type="InterPro" id="IPR001610">
    <property type="entry name" value="PAC"/>
</dbReference>
<dbReference type="SUPFAM" id="SSF55874">
    <property type="entry name" value="ATPase domain of HSP90 chaperone/DNA topoisomerase II/histidine kinase"/>
    <property type="match status" value="1"/>
</dbReference>
<dbReference type="CDD" id="cd00082">
    <property type="entry name" value="HisKA"/>
    <property type="match status" value="1"/>
</dbReference>
<dbReference type="Gene3D" id="3.30.450.350">
    <property type="entry name" value="CHASE domain"/>
    <property type="match status" value="1"/>
</dbReference>
<keyword evidence="6 10" id="KW-0812">Transmembrane</keyword>
<dbReference type="SMART" id="SM00388">
    <property type="entry name" value="HisKA"/>
    <property type="match status" value="1"/>
</dbReference>
<dbReference type="CDD" id="cd00130">
    <property type="entry name" value="PAS"/>
    <property type="match status" value="2"/>
</dbReference>
<dbReference type="Proteomes" id="UP001595842">
    <property type="component" value="Unassembled WGS sequence"/>
</dbReference>
<dbReference type="SUPFAM" id="SSF55785">
    <property type="entry name" value="PYP-like sensor domain (PAS domain)"/>
    <property type="match status" value="2"/>
</dbReference>
<dbReference type="SMART" id="SM01079">
    <property type="entry name" value="CHASE"/>
    <property type="match status" value="1"/>
</dbReference>
<organism evidence="15 16">
    <name type="scientific">Salinispirillum marinum</name>
    <dbReference type="NCBI Taxonomy" id="1485203"/>
    <lineage>
        <taxon>Bacteria</taxon>
        <taxon>Pseudomonadati</taxon>
        <taxon>Pseudomonadota</taxon>
        <taxon>Gammaproteobacteria</taxon>
        <taxon>Oceanospirillales</taxon>
        <taxon>Saccharospirillaceae</taxon>
        <taxon>Salinispirillum</taxon>
    </lineage>
</organism>
<evidence type="ECO:0000259" key="14">
    <source>
        <dbReference type="PROSITE" id="PS50839"/>
    </source>
</evidence>
<feature type="domain" description="PAS" evidence="12">
    <location>
        <begin position="293"/>
        <end position="366"/>
    </location>
</feature>
<dbReference type="InterPro" id="IPR004358">
    <property type="entry name" value="Sig_transdc_His_kin-like_C"/>
</dbReference>
<dbReference type="CDD" id="cd16922">
    <property type="entry name" value="HATPase_EvgS-ArcB-TorS-like"/>
    <property type="match status" value="1"/>
</dbReference>
<dbReference type="SMART" id="SM00387">
    <property type="entry name" value="HATPase_c"/>
    <property type="match status" value="1"/>
</dbReference>
<dbReference type="InterPro" id="IPR003594">
    <property type="entry name" value="HATPase_dom"/>
</dbReference>
<evidence type="ECO:0000256" key="7">
    <source>
        <dbReference type="ARBA" id="ARBA00022777"/>
    </source>
</evidence>
<evidence type="ECO:0000313" key="16">
    <source>
        <dbReference type="Proteomes" id="UP001595842"/>
    </source>
</evidence>
<feature type="domain" description="PAC" evidence="13">
    <location>
        <begin position="370"/>
        <end position="423"/>
    </location>
</feature>
<keyword evidence="9 10" id="KW-0472">Membrane</keyword>
<dbReference type="PROSITE" id="PS50839">
    <property type="entry name" value="CHASE"/>
    <property type="match status" value="1"/>
</dbReference>
<dbReference type="EMBL" id="JBHSAL010000001">
    <property type="protein sequence ID" value="MFC3887359.1"/>
    <property type="molecule type" value="Genomic_DNA"/>
</dbReference>
<sequence length="783" mass="87230">MQSTLMLITRRSIILLPVLVLTGLLVISEVIYRAQRAVALNIHRSELVTRASDVRAVLERELYPAIYIAVGLSSYIINRNGQVDERELEGWLSTLFTESRYLRNIAIAPDNRISLVYPLPDNRAVLGLSYQEIPSQWPVVQALMAAREPLLQGPIPLVQGGQGLVYRIPVYIENNYWGLVSTVIDADRLFGVLEQYSVNSQLSMKLIPRSSDATAEAFWRSTLSMSTVVADVPLEIEGVAWTLSVSAPVQSGWLDNRYRYLGWALALAMSLVVYLLLHSSLTRRLVQARFNANEERLQAILDGTNIGTWEWNVQTGETRFNERWADIVGYTLEELAPVSIDTWMRLAHPKDLAASGLQLEEHFRGERPFYDIRCRMKHKDGHWVWVHDRGRVMTWTDDGKPLMMFGTHADITDLKQAELELQESEARLRSLFELSPVGIALNDFESGAFLDVNQALIDSSGYQRGEFLRLTNADITPQVHRQVDDDINTALLTHGRYGPVEKEYRHKSGECYPVRLSGVLIDDRQGRKLMWSIIEDISESQRIERLKKEFVSSVSHELRTPLTSISGALGLVRGGVLGDVPAEALDMVAMAHESAQQLTILINDLLDMDKLVAGKMRLQLKPVSLDALLAKAVRENQLYADTFAVTLHLANPTTGLVVMADEYRLMQILNNLLSNAAKFTKEGTAVTLGVAAVDDRARIWVRDHGPGIAADFARHLFKPFSQADGSDTRRRGGTGLGLSICKQLAELMHGTIGYDSVPGEGATFHVDLPLVTGSTVSGGESAL</sequence>
<dbReference type="InterPro" id="IPR000014">
    <property type="entry name" value="PAS"/>
</dbReference>
<dbReference type="Pfam" id="PF08447">
    <property type="entry name" value="PAS_3"/>
    <property type="match status" value="1"/>
</dbReference>
<dbReference type="SMART" id="SM00086">
    <property type="entry name" value="PAC"/>
    <property type="match status" value="2"/>
</dbReference>
<evidence type="ECO:0000313" key="15">
    <source>
        <dbReference type="EMBL" id="MFC3887359.1"/>
    </source>
</evidence>
<accession>A0ABV8BDB9</accession>
<comment type="catalytic activity">
    <reaction evidence="1">
        <text>ATP + protein L-histidine = ADP + protein N-phospho-L-histidine.</text>
        <dbReference type="EC" id="2.7.13.3"/>
    </reaction>
</comment>
<evidence type="ECO:0000256" key="5">
    <source>
        <dbReference type="ARBA" id="ARBA00022679"/>
    </source>
</evidence>
<evidence type="ECO:0000256" key="2">
    <source>
        <dbReference type="ARBA" id="ARBA00004370"/>
    </source>
</evidence>
<feature type="transmembrane region" description="Helical" evidence="10">
    <location>
        <begin position="260"/>
        <end position="277"/>
    </location>
</feature>
<dbReference type="InterPro" id="IPR005467">
    <property type="entry name" value="His_kinase_dom"/>
</dbReference>
<dbReference type="Pfam" id="PF13426">
    <property type="entry name" value="PAS_9"/>
    <property type="match status" value="1"/>
</dbReference>
<feature type="domain" description="Histidine kinase" evidence="11">
    <location>
        <begin position="553"/>
        <end position="772"/>
    </location>
</feature>
<evidence type="ECO:0000256" key="4">
    <source>
        <dbReference type="ARBA" id="ARBA00022553"/>
    </source>
</evidence>
<evidence type="ECO:0000259" key="13">
    <source>
        <dbReference type="PROSITE" id="PS50113"/>
    </source>
</evidence>
<keyword evidence="4" id="KW-0597">Phosphoprotein</keyword>
<keyword evidence="5" id="KW-0808">Transferase</keyword>
<dbReference type="InterPro" id="IPR042240">
    <property type="entry name" value="CHASE_sf"/>
</dbReference>
<dbReference type="PANTHER" id="PTHR43047:SF72">
    <property type="entry name" value="OSMOSENSING HISTIDINE PROTEIN KINASE SLN1"/>
    <property type="match status" value="1"/>
</dbReference>
<dbReference type="RefSeq" id="WP_380707515.1">
    <property type="nucleotide sequence ID" value="NZ_JBHSAL010000001.1"/>
</dbReference>
<dbReference type="PROSITE" id="PS50113">
    <property type="entry name" value="PAC"/>
    <property type="match status" value="1"/>
</dbReference>
<dbReference type="PANTHER" id="PTHR43047">
    <property type="entry name" value="TWO-COMPONENT HISTIDINE PROTEIN KINASE"/>
    <property type="match status" value="1"/>
</dbReference>
<dbReference type="InterPro" id="IPR036097">
    <property type="entry name" value="HisK_dim/P_sf"/>
</dbReference>
<dbReference type="InterPro" id="IPR013655">
    <property type="entry name" value="PAS_fold_3"/>
</dbReference>
<dbReference type="PRINTS" id="PR00344">
    <property type="entry name" value="BCTRLSENSOR"/>
</dbReference>
<evidence type="ECO:0000259" key="12">
    <source>
        <dbReference type="PROSITE" id="PS50112"/>
    </source>
</evidence>
<evidence type="ECO:0000256" key="1">
    <source>
        <dbReference type="ARBA" id="ARBA00000085"/>
    </source>
</evidence>
<name>A0ABV8BDB9_9GAMM</name>
<evidence type="ECO:0000256" key="8">
    <source>
        <dbReference type="ARBA" id="ARBA00022989"/>
    </source>
</evidence>
<comment type="caution">
    <text evidence="15">The sequence shown here is derived from an EMBL/GenBank/DDBJ whole genome shotgun (WGS) entry which is preliminary data.</text>
</comment>
<dbReference type="Gene3D" id="3.30.565.10">
    <property type="entry name" value="Histidine kinase-like ATPase, C-terminal domain"/>
    <property type="match status" value="1"/>
</dbReference>
<keyword evidence="8 10" id="KW-1133">Transmembrane helix</keyword>
<dbReference type="PROSITE" id="PS50109">
    <property type="entry name" value="HIS_KIN"/>
    <property type="match status" value="1"/>
</dbReference>
<keyword evidence="7" id="KW-0418">Kinase</keyword>
<dbReference type="Pfam" id="PF00512">
    <property type="entry name" value="HisKA"/>
    <property type="match status" value="1"/>
</dbReference>
<evidence type="ECO:0000259" key="11">
    <source>
        <dbReference type="PROSITE" id="PS50109"/>
    </source>
</evidence>
<dbReference type="Gene3D" id="1.10.287.130">
    <property type="match status" value="1"/>
</dbReference>
<reference evidence="16" key="1">
    <citation type="journal article" date="2019" name="Int. J. Syst. Evol. Microbiol.">
        <title>The Global Catalogue of Microorganisms (GCM) 10K type strain sequencing project: providing services to taxonomists for standard genome sequencing and annotation.</title>
        <authorList>
            <consortium name="The Broad Institute Genomics Platform"/>
            <consortium name="The Broad Institute Genome Sequencing Center for Infectious Disease"/>
            <person name="Wu L."/>
            <person name="Ma J."/>
        </authorList>
    </citation>
    <scope>NUCLEOTIDE SEQUENCE [LARGE SCALE GENOMIC DNA]</scope>
    <source>
        <strain evidence="16">IBRC-M 10765</strain>
    </source>
</reference>
<evidence type="ECO:0000256" key="6">
    <source>
        <dbReference type="ARBA" id="ARBA00022692"/>
    </source>
</evidence>
<dbReference type="PROSITE" id="PS50112">
    <property type="entry name" value="PAS"/>
    <property type="match status" value="1"/>
</dbReference>
<protein>
    <recommendedName>
        <fullName evidence="3">histidine kinase</fullName>
        <ecNumber evidence="3">2.7.13.3</ecNumber>
    </recommendedName>
</protein>
<keyword evidence="16" id="KW-1185">Reference proteome</keyword>
<dbReference type="Gene3D" id="3.30.450.20">
    <property type="entry name" value="PAS domain"/>
    <property type="match status" value="2"/>
</dbReference>
<gene>
    <name evidence="15" type="ORF">ACFOSD_03110</name>
</gene>
<dbReference type="NCBIfam" id="TIGR00229">
    <property type="entry name" value="sensory_box"/>
    <property type="match status" value="2"/>
</dbReference>
<feature type="domain" description="CHASE" evidence="14">
    <location>
        <begin position="113"/>
        <end position="244"/>
    </location>
</feature>
<evidence type="ECO:0000256" key="3">
    <source>
        <dbReference type="ARBA" id="ARBA00012438"/>
    </source>
</evidence>
<comment type="subcellular location">
    <subcellularLocation>
        <location evidence="2">Membrane</location>
    </subcellularLocation>
</comment>
<dbReference type="Pfam" id="PF02518">
    <property type="entry name" value="HATPase_c"/>
    <property type="match status" value="1"/>
</dbReference>
<dbReference type="InterPro" id="IPR006189">
    <property type="entry name" value="CHASE_dom"/>
</dbReference>
<dbReference type="InterPro" id="IPR003661">
    <property type="entry name" value="HisK_dim/P_dom"/>
</dbReference>
<dbReference type="SMART" id="SM00091">
    <property type="entry name" value="PAS"/>
    <property type="match status" value="2"/>
</dbReference>
<dbReference type="InterPro" id="IPR000700">
    <property type="entry name" value="PAS-assoc_C"/>
</dbReference>
<dbReference type="SUPFAM" id="SSF47384">
    <property type="entry name" value="Homodimeric domain of signal transducing histidine kinase"/>
    <property type="match status" value="1"/>
</dbReference>
<dbReference type="InterPro" id="IPR036890">
    <property type="entry name" value="HATPase_C_sf"/>
</dbReference>